<organism evidence="2 3">
    <name type="scientific">Candidatus Acidianus copahuensis</name>
    <dbReference type="NCBI Taxonomy" id="1160895"/>
    <lineage>
        <taxon>Archaea</taxon>
        <taxon>Thermoproteota</taxon>
        <taxon>Thermoprotei</taxon>
        <taxon>Sulfolobales</taxon>
        <taxon>Sulfolobaceae</taxon>
        <taxon>Acidianus</taxon>
    </lineage>
</organism>
<comment type="caution">
    <text evidence="2">The sequence shown here is derived from an EMBL/GenBank/DDBJ whole genome shotgun (WGS) entry which is preliminary data.</text>
</comment>
<gene>
    <name evidence="1" type="primary">priL</name>
    <name evidence="2" type="ORF">CM19_06445</name>
</gene>
<dbReference type="OrthoDB" id="46081at2157"/>
<dbReference type="GO" id="GO:1990077">
    <property type="term" value="C:primosome complex"/>
    <property type="evidence" value="ECO:0007669"/>
    <property type="project" value="UniProtKB-KW"/>
</dbReference>
<dbReference type="Proteomes" id="UP000024332">
    <property type="component" value="Unassembled WGS sequence"/>
</dbReference>
<evidence type="ECO:0000313" key="3">
    <source>
        <dbReference type="Proteomes" id="UP000024332"/>
    </source>
</evidence>
<feature type="binding site" evidence="1">
    <location>
        <position position="213"/>
    </location>
    <ligand>
        <name>[4Fe-4S] cluster</name>
        <dbReference type="ChEBI" id="CHEBI:49883"/>
    </ligand>
</feature>
<comment type="cofactor">
    <cofactor evidence="1">
        <name>[4Fe-4S] cluster</name>
        <dbReference type="ChEBI" id="CHEBI:49883"/>
    </cofactor>
    <text evidence="1">Binds 1 [4Fe-4S] cluster.</text>
</comment>
<name>A0A031LMX0_9CREN</name>
<dbReference type="Pfam" id="PF26466">
    <property type="entry name" value="DNA_primase_lrg_N"/>
    <property type="match status" value="1"/>
</dbReference>
<dbReference type="AlphaFoldDB" id="A0A031LMX0"/>
<proteinExistence type="inferred from homology"/>
<dbReference type="InterPro" id="IPR023642">
    <property type="entry name" value="DNA_primase_lsu_PriL"/>
</dbReference>
<keyword evidence="1" id="KW-0411">Iron-sulfur</keyword>
<keyword evidence="1" id="KW-0235">DNA replication</keyword>
<comment type="similarity">
    <text evidence="1">Belongs to the eukaryotic-type primase large subunit family.</text>
</comment>
<keyword evidence="1" id="KW-0479">Metal-binding</keyword>
<keyword evidence="3" id="KW-1185">Reference proteome</keyword>
<comment type="function">
    <text evidence="1">Regulatory subunit of DNA primase, an RNA polymerase that catalyzes the synthesis of short RNA molecules used as primers for DNA polymerase during DNA replication. Stabilizes and modulates the activity of the small subunit, increasing the rate of DNA synthesis, and conferring RNA synthesis capability. The DNA polymerase activity may enable DNA primase to also catalyze primer extension after primer synthesis. May also play a role in DNA repair.</text>
</comment>
<feature type="binding site" evidence="1">
    <location>
        <position position="288"/>
    </location>
    <ligand>
        <name>[4Fe-4S] cluster</name>
        <dbReference type="ChEBI" id="CHEBI:49883"/>
    </ligand>
</feature>
<comment type="subunit">
    <text evidence="1">Heterodimer of a small subunit (PriS) and a large subunit (PriL).</text>
</comment>
<keyword evidence="1" id="KW-0639">Primosome</keyword>
<dbReference type="RefSeq" id="WP_052349465.1">
    <property type="nucleotide sequence ID" value="NZ_JFZT01000039.1"/>
</dbReference>
<dbReference type="EMBL" id="JFZT01000039">
    <property type="protein sequence ID" value="EZQ06993.1"/>
    <property type="molecule type" value="Genomic_DNA"/>
</dbReference>
<protein>
    <recommendedName>
        <fullName evidence="1">DNA primase large subunit PriL</fullName>
    </recommendedName>
</protein>
<accession>A0A031LMX0</accession>
<evidence type="ECO:0000256" key="1">
    <source>
        <dbReference type="HAMAP-Rule" id="MF_00701"/>
    </source>
</evidence>
<dbReference type="GO" id="GO:0006269">
    <property type="term" value="P:DNA replication, synthesis of primer"/>
    <property type="evidence" value="ECO:0007669"/>
    <property type="project" value="UniProtKB-UniRule"/>
</dbReference>
<sequence>MINPSKYPFLVPIEKVLKDQGGISIFDIISVDGDSLKSAKERISLIIENKRPIPSYNSYRNPNLVFYSLLLILSVLYDRRLMKRIIQEESEMFVAELKKESEDDLLSMASYLGVKVERREISYWEKNRKKILSFTLPFLNYIRDLPKNIEDLRLCNQIVKDGYVYIDKVRLVELLKTKIQEKILSLVKPISLSKIPDSIRDILSLKGGKTPPCIEVIMRKKERNPEEVRTLVVYMIDIGIDRSTISSTIKDNIENPDEFINSFLKRKEKFIIYSCKKMKELGLCIDDCNVKNPLQLYFGRAERTS</sequence>
<dbReference type="GO" id="GO:0046872">
    <property type="term" value="F:metal ion binding"/>
    <property type="evidence" value="ECO:0007669"/>
    <property type="project" value="UniProtKB-KW"/>
</dbReference>
<dbReference type="HAMAP" id="MF_00701">
    <property type="entry name" value="DNA_primase_lrg_arc"/>
    <property type="match status" value="1"/>
</dbReference>
<dbReference type="GO" id="GO:0051539">
    <property type="term" value="F:4 iron, 4 sulfur cluster binding"/>
    <property type="evidence" value="ECO:0007669"/>
    <property type="project" value="UniProtKB-UniRule"/>
</dbReference>
<dbReference type="GO" id="GO:0003899">
    <property type="term" value="F:DNA-directed RNA polymerase activity"/>
    <property type="evidence" value="ECO:0007669"/>
    <property type="project" value="InterPro"/>
</dbReference>
<reference evidence="2 3" key="1">
    <citation type="submission" date="2014-03" db="EMBL/GenBank/DDBJ databases">
        <title>Draft genome sequence of the novel thermoacidophilic archaea Acidianus copahuensis ALE1 strain, isolated from Copahue volcanic area in Neuquen Argentina.</title>
        <authorList>
            <person name="Urbieta M.S."/>
            <person name="Rascovan N."/>
            <person name="Castro C."/>
            <person name="Revale S."/>
            <person name="Giaveno M.A."/>
            <person name="Vazquez M.P."/>
            <person name="Donati E.R."/>
        </authorList>
    </citation>
    <scope>NUCLEOTIDE SEQUENCE [LARGE SCALE GENOMIC DNA]</scope>
    <source>
        <strain evidence="2 3">ALE1</strain>
    </source>
</reference>
<dbReference type="STRING" id="1160895.CM19_06445"/>
<evidence type="ECO:0000313" key="2">
    <source>
        <dbReference type="EMBL" id="EZQ06993.1"/>
    </source>
</evidence>
<dbReference type="CDD" id="cd06560">
    <property type="entry name" value="PriL"/>
    <property type="match status" value="1"/>
</dbReference>
<dbReference type="SUPFAM" id="SSF140914">
    <property type="entry name" value="PriB N-terminal domain-like"/>
    <property type="match status" value="1"/>
</dbReference>
<feature type="binding site" evidence="1">
    <location>
        <position position="284"/>
    </location>
    <ligand>
        <name>[4Fe-4S] cluster</name>
        <dbReference type="ChEBI" id="CHEBI:49883"/>
    </ligand>
</feature>
<feature type="binding site" evidence="1">
    <location>
        <position position="275"/>
    </location>
    <ligand>
        <name>[4Fe-4S] cluster</name>
        <dbReference type="ChEBI" id="CHEBI:49883"/>
    </ligand>
</feature>
<keyword evidence="1" id="KW-0004">4Fe-4S</keyword>
<keyword evidence="1" id="KW-0408">Iron</keyword>